<evidence type="ECO:0000259" key="5">
    <source>
        <dbReference type="PROSITE" id="PS50110"/>
    </source>
</evidence>
<keyword evidence="7" id="KW-1185">Reference proteome</keyword>
<dbReference type="SUPFAM" id="SSF46894">
    <property type="entry name" value="C-terminal effector domain of the bipartite response regulators"/>
    <property type="match status" value="1"/>
</dbReference>
<dbReference type="InterPro" id="IPR011006">
    <property type="entry name" value="CheY-like_superfamily"/>
</dbReference>
<dbReference type="PROSITE" id="PS00622">
    <property type="entry name" value="HTH_LUXR_1"/>
    <property type="match status" value="1"/>
</dbReference>
<dbReference type="GO" id="GO:0006355">
    <property type="term" value="P:regulation of DNA-templated transcription"/>
    <property type="evidence" value="ECO:0007669"/>
    <property type="project" value="InterPro"/>
</dbReference>
<reference evidence="6 7" key="2">
    <citation type="submission" date="2019-02" db="EMBL/GenBank/DDBJ databases">
        <title>'Lichenibacterium ramalinii' gen. nov. sp. nov., 'Lichenibacterium minor' gen. nov. sp. nov.</title>
        <authorList>
            <person name="Pankratov T."/>
        </authorList>
    </citation>
    <scope>NUCLEOTIDE SEQUENCE [LARGE SCALE GENOMIC DNA]</scope>
    <source>
        <strain evidence="6 7">RmlP026</strain>
    </source>
</reference>
<comment type="caution">
    <text evidence="6">The sequence shown here is derived from an EMBL/GenBank/DDBJ whole genome shotgun (WGS) entry which is preliminary data.</text>
</comment>
<dbReference type="Gene3D" id="3.40.50.2300">
    <property type="match status" value="1"/>
</dbReference>
<organism evidence="6 7">
    <name type="scientific">Lichenibacterium minor</name>
    <dbReference type="NCBI Taxonomy" id="2316528"/>
    <lineage>
        <taxon>Bacteria</taxon>
        <taxon>Pseudomonadati</taxon>
        <taxon>Pseudomonadota</taxon>
        <taxon>Alphaproteobacteria</taxon>
        <taxon>Hyphomicrobiales</taxon>
        <taxon>Lichenihabitantaceae</taxon>
        <taxon>Lichenibacterium</taxon>
    </lineage>
</organism>
<dbReference type="PANTHER" id="PTHR43214:SF43">
    <property type="entry name" value="TWO-COMPONENT RESPONSE REGULATOR"/>
    <property type="match status" value="1"/>
</dbReference>
<dbReference type="CDD" id="cd17535">
    <property type="entry name" value="REC_NarL-like"/>
    <property type="match status" value="1"/>
</dbReference>
<dbReference type="GO" id="GO:0000160">
    <property type="term" value="P:phosphorelay signal transduction system"/>
    <property type="evidence" value="ECO:0007669"/>
    <property type="project" value="InterPro"/>
</dbReference>
<dbReference type="InterPro" id="IPR016032">
    <property type="entry name" value="Sig_transdc_resp-reg_C-effctor"/>
</dbReference>
<feature type="modified residue" description="4-aspartylphosphate" evidence="3">
    <location>
        <position position="63"/>
    </location>
</feature>
<keyword evidence="2" id="KW-0238">DNA-binding</keyword>
<evidence type="ECO:0000256" key="1">
    <source>
        <dbReference type="ARBA" id="ARBA00022553"/>
    </source>
</evidence>
<dbReference type="RefSeq" id="WP_129229451.1">
    <property type="nucleotide sequence ID" value="NZ_QYBB01000051.1"/>
</dbReference>
<dbReference type="Pfam" id="PF00196">
    <property type="entry name" value="GerE"/>
    <property type="match status" value="1"/>
</dbReference>
<proteinExistence type="predicted"/>
<dbReference type="PROSITE" id="PS50110">
    <property type="entry name" value="RESPONSE_REGULATORY"/>
    <property type="match status" value="1"/>
</dbReference>
<dbReference type="PROSITE" id="PS50043">
    <property type="entry name" value="HTH_LUXR_2"/>
    <property type="match status" value="1"/>
</dbReference>
<dbReference type="InterPro" id="IPR001789">
    <property type="entry name" value="Sig_transdc_resp-reg_receiver"/>
</dbReference>
<dbReference type="InterPro" id="IPR039420">
    <property type="entry name" value="WalR-like"/>
</dbReference>
<dbReference type="AlphaFoldDB" id="A0A4Q2U3L5"/>
<dbReference type="Pfam" id="PF00072">
    <property type="entry name" value="Response_reg"/>
    <property type="match status" value="1"/>
</dbReference>
<dbReference type="OrthoDB" id="3678174at2"/>
<dbReference type="PANTHER" id="PTHR43214">
    <property type="entry name" value="TWO-COMPONENT RESPONSE REGULATOR"/>
    <property type="match status" value="1"/>
</dbReference>
<evidence type="ECO:0000313" key="6">
    <source>
        <dbReference type="EMBL" id="RYC29477.1"/>
    </source>
</evidence>
<dbReference type="InterPro" id="IPR058245">
    <property type="entry name" value="NreC/VraR/RcsB-like_REC"/>
</dbReference>
<dbReference type="EMBL" id="QYBB01000051">
    <property type="protein sequence ID" value="RYC29477.1"/>
    <property type="molecule type" value="Genomic_DNA"/>
</dbReference>
<evidence type="ECO:0000256" key="3">
    <source>
        <dbReference type="PROSITE-ProRule" id="PRU00169"/>
    </source>
</evidence>
<feature type="domain" description="HTH luxR-type" evidence="4">
    <location>
        <begin position="152"/>
        <end position="217"/>
    </location>
</feature>
<gene>
    <name evidence="6" type="ORF">D3273_23855</name>
</gene>
<accession>A0A4Q2U3L5</accession>
<dbReference type="SMART" id="SM00448">
    <property type="entry name" value="REC"/>
    <property type="match status" value="1"/>
</dbReference>
<dbReference type="PRINTS" id="PR00038">
    <property type="entry name" value="HTHLUXR"/>
</dbReference>
<dbReference type="Proteomes" id="UP000290759">
    <property type="component" value="Unassembled WGS sequence"/>
</dbReference>
<evidence type="ECO:0000259" key="4">
    <source>
        <dbReference type="PROSITE" id="PS50043"/>
    </source>
</evidence>
<sequence length="226" mass="23830">MTDRATPRTRIRVVVADDHPVVLAGIKAMLQSAPEIDLVGEAGDGAGALRLVAAERPDVAVLDISMPEINGLDLARRIAVEAPGVKVITLTVHEDRAYVQQLLDAGARGYLLKRSAAEDLVRAVRAVAEGGLYLDPSVAGKALAETAATEKAAAADAVLSPREADVLRFTAQGFSNKEIAIRLEVGVKTVETYKARASDKLGLRSRAEIVRYGAVKGWLAGLAEGT</sequence>
<evidence type="ECO:0000256" key="2">
    <source>
        <dbReference type="ARBA" id="ARBA00023125"/>
    </source>
</evidence>
<dbReference type="GO" id="GO:0003677">
    <property type="term" value="F:DNA binding"/>
    <property type="evidence" value="ECO:0007669"/>
    <property type="project" value="UniProtKB-KW"/>
</dbReference>
<evidence type="ECO:0000313" key="7">
    <source>
        <dbReference type="Proteomes" id="UP000290759"/>
    </source>
</evidence>
<name>A0A4Q2U3L5_9HYPH</name>
<dbReference type="SUPFAM" id="SSF52172">
    <property type="entry name" value="CheY-like"/>
    <property type="match status" value="1"/>
</dbReference>
<dbReference type="SMART" id="SM00421">
    <property type="entry name" value="HTH_LUXR"/>
    <property type="match status" value="1"/>
</dbReference>
<dbReference type="InterPro" id="IPR000792">
    <property type="entry name" value="Tscrpt_reg_LuxR_C"/>
</dbReference>
<protein>
    <submittedName>
        <fullName evidence="6">Response regulator transcription factor</fullName>
    </submittedName>
</protein>
<keyword evidence="1 3" id="KW-0597">Phosphoprotein</keyword>
<feature type="domain" description="Response regulatory" evidence="5">
    <location>
        <begin position="12"/>
        <end position="128"/>
    </location>
</feature>
<dbReference type="CDD" id="cd06170">
    <property type="entry name" value="LuxR_C_like"/>
    <property type="match status" value="1"/>
</dbReference>
<reference evidence="6 7" key="1">
    <citation type="submission" date="2018-12" db="EMBL/GenBank/DDBJ databases">
        <authorList>
            <person name="Grouzdev D.S."/>
            <person name="Krutkina M.S."/>
        </authorList>
    </citation>
    <scope>NUCLEOTIDE SEQUENCE [LARGE SCALE GENOMIC DNA]</scope>
    <source>
        <strain evidence="6 7">RmlP026</strain>
    </source>
</reference>